<comment type="caution">
    <text evidence="3">The sequence shown here is derived from an EMBL/GenBank/DDBJ whole genome shotgun (WGS) entry which is preliminary data.</text>
</comment>
<dbReference type="EMBL" id="CAJVOS010000016">
    <property type="protein sequence ID" value="CAG8030283.1"/>
    <property type="molecule type" value="Genomic_DNA"/>
</dbReference>
<gene>
    <name evidence="3" type="ORF">POLS_LOCUS2683</name>
</gene>
<feature type="region of interest" description="Disordered" evidence="2">
    <location>
        <begin position="186"/>
        <end position="225"/>
    </location>
</feature>
<dbReference type="Proteomes" id="UP001153618">
    <property type="component" value="Unassembled WGS sequence"/>
</dbReference>
<sequence>MPADQGSLYGKPRAKKDNNEQTASNMAFSSQLSSLIAQGTSNAPSRGRQRPSKNPKSDIFSKQNKGSQKRAAADLLDDNRALKQVHRGTKDIGSVDTATLGRSRRRMEEKARMYDDIKKGLYLAGDSDDDDNAPIDPSDPDAYLKRLRRKEKEGLVDFDSKYANAEEFKRDESDDDVASVISYEDEFGRSRRGTRAEAAEASRAKDEAAGVDSARERWRPERPDNLIYGEAVQTEAFNPDSDAALRMSHLAARRDRSPTPPENKHYNAEDEVRNRGTGFYTFSTDEEERKQQMEQLKTMREHTISKRLSAQEEAAQRKAKYEARVQKCIRFFARRKEMQEEARRERELNPSPPPDPHDMPDPELDLLPLAYRKPSYVPECVRTHARLFETIPWNPEHKKLKDPSTGGELDSKEPR</sequence>
<reference evidence="3" key="1">
    <citation type="submission" date="2021-07" db="EMBL/GenBank/DDBJ databases">
        <authorList>
            <person name="Branca A.L. A."/>
        </authorList>
    </citation>
    <scope>NUCLEOTIDE SEQUENCE</scope>
</reference>
<organism evidence="3 4">
    <name type="scientific">Penicillium olsonii</name>
    <dbReference type="NCBI Taxonomy" id="99116"/>
    <lineage>
        <taxon>Eukaryota</taxon>
        <taxon>Fungi</taxon>
        <taxon>Dikarya</taxon>
        <taxon>Ascomycota</taxon>
        <taxon>Pezizomycotina</taxon>
        <taxon>Eurotiomycetes</taxon>
        <taxon>Eurotiomycetidae</taxon>
        <taxon>Eurotiales</taxon>
        <taxon>Aspergillaceae</taxon>
        <taxon>Penicillium</taxon>
    </lineage>
</organism>
<dbReference type="Pfam" id="PF13300">
    <property type="entry name" value="DUF4078"/>
    <property type="match status" value="1"/>
</dbReference>
<feature type="region of interest" description="Disordered" evidence="2">
    <location>
        <begin position="338"/>
        <end position="365"/>
    </location>
</feature>
<keyword evidence="1" id="KW-0175">Coiled coil</keyword>
<dbReference type="InterPro" id="IPR025066">
    <property type="entry name" value="CCDC174-like"/>
</dbReference>
<dbReference type="AlphaFoldDB" id="A0A9W4HJD0"/>
<feature type="region of interest" description="Disordered" evidence="2">
    <location>
        <begin position="122"/>
        <end position="141"/>
    </location>
</feature>
<feature type="compositionally biased region" description="Polar residues" evidence="2">
    <location>
        <begin position="20"/>
        <end position="44"/>
    </location>
</feature>
<proteinExistence type="predicted"/>
<dbReference type="PANTHER" id="PTHR15885:SF1">
    <property type="entry name" value="COILED-COIL DOMAIN-CONTAINING PROTEIN 174"/>
    <property type="match status" value="1"/>
</dbReference>
<evidence type="ECO:0000313" key="3">
    <source>
        <dbReference type="EMBL" id="CAG8030283.1"/>
    </source>
</evidence>
<evidence type="ECO:0000256" key="1">
    <source>
        <dbReference type="ARBA" id="ARBA00023054"/>
    </source>
</evidence>
<dbReference type="OrthoDB" id="333551at2759"/>
<protein>
    <submittedName>
        <fullName evidence="3">Uncharacterized protein</fullName>
    </submittedName>
</protein>
<dbReference type="PANTHER" id="PTHR15885">
    <property type="entry name" value="COILED-COIL DOMAIN-CONTAINING PROTEIN 174"/>
    <property type="match status" value="1"/>
</dbReference>
<name>A0A9W4HJD0_PENOL</name>
<keyword evidence="4" id="KW-1185">Reference proteome</keyword>
<feature type="compositionally biased region" description="Basic and acidic residues" evidence="2">
    <location>
        <begin position="338"/>
        <end position="348"/>
    </location>
</feature>
<accession>A0A9W4HJD0</accession>
<evidence type="ECO:0000256" key="2">
    <source>
        <dbReference type="SAM" id="MobiDB-lite"/>
    </source>
</evidence>
<dbReference type="GO" id="GO:0005634">
    <property type="term" value="C:nucleus"/>
    <property type="evidence" value="ECO:0007669"/>
    <property type="project" value="TreeGrafter"/>
</dbReference>
<evidence type="ECO:0000313" key="4">
    <source>
        <dbReference type="Proteomes" id="UP001153618"/>
    </source>
</evidence>
<feature type="compositionally biased region" description="Basic and acidic residues" evidence="2">
    <location>
        <begin position="186"/>
        <end position="224"/>
    </location>
</feature>
<feature type="region of interest" description="Disordered" evidence="2">
    <location>
        <begin position="391"/>
        <end position="415"/>
    </location>
</feature>
<feature type="region of interest" description="Disordered" evidence="2">
    <location>
        <begin position="1"/>
        <end position="109"/>
    </location>
</feature>